<keyword evidence="8" id="KW-1185">Reference proteome</keyword>
<comment type="subcellular location">
    <subcellularLocation>
        <location evidence="1 6">Secreted</location>
    </subcellularLocation>
</comment>
<dbReference type="Proteomes" id="UP001497480">
    <property type="component" value="Unassembled WGS sequence"/>
</dbReference>
<evidence type="ECO:0000256" key="5">
    <source>
        <dbReference type="ARBA" id="ARBA00022729"/>
    </source>
</evidence>
<proteinExistence type="inferred from homology"/>
<accession>A0AAV1VY13</accession>
<evidence type="ECO:0000256" key="3">
    <source>
        <dbReference type="ARBA" id="ARBA00022471"/>
    </source>
</evidence>
<evidence type="ECO:0000256" key="4">
    <source>
        <dbReference type="ARBA" id="ARBA00022525"/>
    </source>
</evidence>
<evidence type="ECO:0000256" key="1">
    <source>
        <dbReference type="ARBA" id="ARBA00004613"/>
    </source>
</evidence>
<evidence type="ECO:0000313" key="8">
    <source>
        <dbReference type="Proteomes" id="UP001497480"/>
    </source>
</evidence>
<name>A0AAV1VY13_LUPLU</name>
<dbReference type="GO" id="GO:0060320">
    <property type="term" value="P:rejection of self pollen"/>
    <property type="evidence" value="ECO:0007669"/>
    <property type="project" value="UniProtKB-KW"/>
</dbReference>
<evidence type="ECO:0000256" key="6">
    <source>
        <dbReference type="RuleBase" id="RU367044"/>
    </source>
</evidence>
<dbReference type="EMBL" id="CAXHTB010000002">
    <property type="protein sequence ID" value="CAL0301673.1"/>
    <property type="molecule type" value="Genomic_DNA"/>
</dbReference>
<reference evidence="7 8" key="1">
    <citation type="submission" date="2024-03" db="EMBL/GenBank/DDBJ databases">
        <authorList>
            <person name="Martinez-Hernandez J."/>
        </authorList>
    </citation>
    <scope>NUCLEOTIDE SEQUENCE [LARGE SCALE GENOMIC DNA]</scope>
</reference>
<evidence type="ECO:0000256" key="2">
    <source>
        <dbReference type="ARBA" id="ARBA00005581"/>
    </source>
</evidence>
<evidence type="ECO:0000313" key="7">
    <source>
        <dbReference type="EMBL" id="CAL0301673.1"/>
    </source>
</evidence>
<dbReference type="GO" id="GO:0005576">
    <property type="term" value="C:extracellular region"/>
    <property type="evidence" value="ECO:0007669"/>
    <property type="project" value="UniProtKB-SubCell"/>
</dbReference>
<sequence length="134" mass="15196">MIMVGSSSHTLLFSLFLIVASLVALSEGRNVYIRNDLGNGIPLNIQCKSDDKNLGDHKLNYQQEINLPIKVKFCKTTTLTCTMTWNGQLHVLDVFNSKRDGKLGKDLKWSIQNNRPCLFNSSTKKYDLCNYSYS</sequence>
<protein>
    <recommendedName>
        <fullName evidence="6">S-protein homolog</fullName>
    </recommendedName>
</protein>
<keyword evidence="4 6" id="KW-0964">Secreted</keyword>
<dbReference type="InterPro" id="IPR010264">
    <property type="entry name" value="Self-incomp_S1"/>
</dbReference>
<comment type="similarity">
    <text evidence="2 6">Belongs to the plant self-incompatibility (S1) protein family.</text>
</comment>
<feature type="chain" id="PRO_5043109987" description="S-protein homolog" evidence="6">
    <location>
        <begin position="29"/>
        <end position="134"/>
    </location>
</feature>
<gene>
    <name evidence="7" type="ORF">LLUT_LOCUS2733</name>
</gene>
<comment type="caution">
    <text evidence="7">The sequence shown here is derived from an EMBL/GenBank/DDBJ whole genome shotgun (WGS) entry which is preliminary data.</text>
</comment>
<dbReference type="AlphaFoldDB" id="A0AAV1VY13"/>
<dbReference type="Pfam" id="PF05938">
    <property type="entry name" value="Self-incomp_S1"/>
    <property type="match status" value="1"/>
</dbReference>
<dbReference type="PANTHER" id="PTHR31232:SF133">
    <property type="entry name" value="S-PROTEIN HOMOLOG"/>
    <property type="match status" value="1"/>
</dbReference>
<keyword evidence="5 6" id="KW-0732">Signal</keyword>
<dbReference type="PANTHER" id="PTHR31232">
    <property type="match status" value="1"/>
</dbReference>
<organism evidence="7 8">
    <name type="scientific">Lupinus luteus</name>
    <name type="common">European yellow lupine</name>
    <dbReference type="NCBI Taxonomy" id="3873"/>
    <lineage>
        <taxon>Eukaryota</taxon>
        <taxon>Viridiplantae</taxon>
        <taxon>Streptophyta</taxon>
        <taxon>Embryophyta</taxon>
        <taxon>Tracheophyta</taxon>
        <taxon>Spermatophyta</taxon>
        <taxon>Magnoliopsida</taxon>
        <taxon>eudicotyledons</taxon>
        <taxon>Gunneridae</taxon>
        <taxon>Pentapetalae</taxon>
        <taxon>rosids</taxon>
        <taxon>fabids</taxon>
        <taxon>Fabales</taxon>
        <taxon>Fabaceae</taxon>
        <taxon>Papilionoideae</taxon>
        <taxon>50 kb inversion clade</taxon>
        <taxon>genistoids sensu lato</taxon>
        <taxon>core genistoids</taxon>
        <taxon>Genisteae</taxon>
        <taxon>Lupinus</taxon>
    </lineage>
</organism>
<feature type="signal peptide" evidence="6">
    <location>
        <begin position="1"/>
        <end position="28"/>
    </location>
</feature>
<keyword evidence="3 6" id="KW-0713">Self-incompatibility</keyword>